<proteinExistence type="predicted"/>
<accession>A0A9P6ZQQ4</accession>
<sequence length="288" mass="31986">MLSPLAVRPNPSSCSTRPDYVPINHSQPTQNDALVGKRSCNDCSRIMDSINPNQPSLSDNHPHSRTSISVNASPSLPPVTSYMSRYAKCATSRFNPYQLGADVPTTLEHRFMMKNISKGNDVDLSQVDVQQGKEIFKRGMKDMTDTTVESAVIAKRADGESKRLRALATAWELESTEKHAILLQTLLRDNAEQYLMSLTEASFFEGLLVKCSKQQLEDDADFTIAAYSYDFAAHRVANLQLAQLEEVSADWGLIPEDDVDSGEVEDRLVQCLDNISEEMQNNLLTPVA</sequence>
<dbReference type="EMBL" id="JABBWD010000037">
    <property type="protein sequence ID" value="KAG1775014.1"/>
    <property type="molecule type" value="Genomic_DNA"/>
</dbReference>
<protein>
    <submittedName>
        <fullName evidence="2">Uncharacterized protein</fullName>
    </submittedName>
</protein>
<dbReference type="AlphaFoldDB" id="A0A9P6ZQQ4"/>
<feature type="compositionally biased region" description="Polar residues" evidence="1">
    <location>
        <begin position="50"/>
        <end position="72"/>
    </location>
</feature>
<feature type="region of interest" description="Disordered" evidence="1">
    <location>
        <begin position="47"/>
        <end position="72"/>
    </location>
</feature>
<name>A0A9P6ZQQ4_9AGAM</name>
<dbReference type="Proteomes" id="UP000714275">
    <property type="component" value="Unassembled WGS sequence"/>
</dbReference>
<keyword evidence="3" id="KW-1185">Reference proteome</keyword>
<comment type="caution">
    <text evidence="2">The sequence shown here is derived from an EMBL/GenBank/DDBJ whole genome shotgun (WGS) entry which is preliminary data.</text>
</comment>
<organism evidence="2 3">
    <name type="scientific">Suillus placidus</name>
    <dbReference type="NCBI Taxonomy" id="48579"/>
    <lineage>
        <taxon>Eukaryota</taxon>
        <taxon>Fungi</taxon>
        <taxon>Dikarya</taxon>
        <taxon>Basidiomycota</taxon>
        <taxon>Agaricomycotina</taxon>
        <taxon>Agaricomycetes</taxon>
        <taxon>Agaricomycetidae</taxon>
        <taxon>Boletales</taxon>
        <taxon>Suillineae</taxon>
        <taxon>Suillaceae</taxon>
        <taxon>Suillus</taxon>
    </lineage>
</organism>
<feature type="region of interest" description="Disordered" evidence="1">
    <location>
        <begin position="1"/>
        <end position="35"/>
    </location>
</feature>
<reference evidence="2" key="1">
    <citation type="journal article" date="2020" name="New Phytol.">
        <title>Comparative genomics reveals dynamic genome evolution in host specialist ectomycorrhizal fungi.</title>
        <authorList>
            <person name="Lofgren L.A."/>
            <person name="Nguyen N.H."/>
            <person name="Vilgalys R."/>
            <person name="Ruytinx J."/>
            <person name="Liao H.L."/>
            <person name="Branco S."/>
            <person name="Kuo A."/>
            <person name="LaButti K."/>
            <person name="Lipzen A."/>
            <person name="Andreopoulos W."/>
            <person name="Pangilinan J."/>
            <person name="Riley R."/>
            <person name="Hundley H."/>
            <person name="Na H."/>
            <person name="Barry K."/>
            <person name="Grigoriev I.V."/>
            <person name="Stajich J.E."/>
            <person name="Kennedy P.G."/>
        </authorList>
    </citation>
    <scope>NUCLEOTIDE SEQUENCE</scope>
    <source>
        <strain evidence="2">DOB743</strain>
    </source>
</reference>
<evidence type="ECO:0000256" key="1">
    <source>
        <dbReference type="SAM" id="MobiDB-lite"/>
    </source>
</evidence>
<gene>
    <name evidence="2" type="ORF">EV702DRAFT_1199867</name>
</gene>
<evidence type="ECO:0000313" key="3">
    <source>
        <dbReference type="Proteomes" id="UP000714275"/>
    </source>
</evidence>
<dbReference type="OrthoDB" id="2673676at2759"/>
<evidence type="ECO:0000313" key="2">
    <source>
        <dbReference type="EMBL" id="KAG1775014.1"/>
    </source>
</evidence>